<organism evidence="3 4">
    <name type="scientific">Tetraparma gracilis</name>
    <dbReference type="NCBI Taxonomy" id="2962635"/>
    <lineage>
        <taxon>Eukaryota</taxon>
        <taxon>Sar</taxon>
        <taxon>Stramenopiles</taxon>
        <taxon>Ochrophyta</taxon>
        <taxon>Bolidophyceae</taxon>
        <taxon>Parmales</taxon>
        <taxon>Triparmaceae</taxon>
        <taxon>Tetraparma</taxon>
    </lineage>
</organism>
<accession>A0ABQ6N018</accession>
<keyword evidence="2" id="KW-1133">Transmembrane helix</keyword>
<feature type="region of interest" description="Disordered" evidence="1">
    <location>
        <begin position="241"/>
        <end position="286"/>
    </location>
</feature>
<protein>
    <submittedName>
        <fullName evidence="3">Uncharacterized protein</fullName>
    </submittedName>
</protein>
<keyword evidence="2" id="KW-0472">Membrane</keyword>
<reference evidence="3 4" key="1">
    <citation type="journal article" date="2023" name="Commun. Biol.">
        <title>Genome analysis of Parmales, the sister group of diatoms, reveals the evolutionary specialization of diatoms from phago-mixotrophs to photoautotrophs.</title>
        <authorList>
            <person name="Ban H."/>
            <person name="Sato S."/>
            <person name="Yoshikawa S."/>
            <person name="Yamada K."/>
            <person name="Nakamura Y."/>
            <person name="Ichinomiya M."/>
            <person name="Sato N."/>
            <person name="Blanc-Mathieu R."/>
            <person name="Endo H."/>
            <person name="Kuwata A."/>
            <person name="Ogata H."/>
        </authorList>
    </citation>
    <scope>NUCLEOTIDE SEQUENCE [LARGE SCALE GENOMIC DNA]</scope>
</reference>
<sequence>MPSPGPPPEADLLVAGSLKPREIKRLLQKRHGYTPQAVAKLMLKDELVEALVAEENAALARAGARAYAEEGGALGLLSQLFSLDRWERWYAGNTPLAVALLVALLTTVLFATPLYQTLSFQLSLWYDRRQHQCSRAYRAGSVVGVAGIFLLAALDAVKVWMRVTIGLGWVTPRRYYWRIIPYLIPIPNMSLSTDMLQGGGKGGGGGGGFGLNMAPMLLSWLISYAQRKVEDVVGLAIKRSEKAKRKAKRAKEKAEGGVGVGSRTRARTNTGSDYEGSGFDVMNDVD</sequence>
<proteinExistence type="predicted"/>
<name>A0ABQ6N018_9STRA</name>
<dbReference type="Proteomes" id="UP001165060">
    <property type="component" value="Unassembled WGS sequence"/>
</dbReference>
<evidence type="ECO:0000313" key="3">
    <source>
        <dbReference type="EMBL" id="GMI36488.1"/>
    </source>
</evidence>
<feature type="transmembrane region" description="Helical" evidence="2">
    <location>
        <begin position="96"/>
        <end position="115"/>
    </location>
</feature>
<evidence type="ECO:0000256" key="2">
    <source>
        <dbReference type="SAM" id="Phobius"/>
    </source>
</evidence>
<dbReference type="EMBL" id="BRYB01000733">
    <property type="protein sequence ID" value="GMI36488.1"/>
    <property type="molecule type" value="Genomic_DNA"/>
</dbReference>
<feature type="compositionally biased region" description="Basic residues" evidence="1">
    <location>
        <begin position="241"/>
        <end position="251"/>
    </location>
</feature>
<evidence type="ECO:0000256" key="1">
    <source>
        <dbReference type="SAM" id="MobiDB-lite"/>
    </source>
</evidence>
<comment type="caution">
    <text evidence="3">The sequence shown here is derived from an EMBL/GenBank/DDBJ whole genome shotgun (WGS) entry which is preliminary data.</text>
</comment>
<evidence type="ECO:0000313" key="4">
    <source>
        <dbReference type="Proteomes" id="UP001165060"/>
    </source>
</evidence>
<keyword evidence="2" id="KW-0812">Transmembrane</keyword>
<feature type="transmembrane region" description="Helical" evidence="2">
    <location>
        <begin position="136"/>
        <end position="154"/>
    </location>
</feature>
<keyword evidence="4" id="KW-1185">Reference proteome</keyword>
<gene>
    <name evidence="3" type="ORF">TeGR_g6398</name>
</gene>